<organism evidence="2 3">
    <name type="scientific">Metabacillus herbersteinensis</name>
    <dbReference type="NCBI Taxonomy" id="283816"/>
    <lineage>
        <taxon>Bacteria</taxon>
        <taxon>Bacillati</taxon>
        <taxon>Bacillota</taxon>
        <taxon>Bacilli</taxon>
        <taxon>Bacillales</taxon>
        <taxon>Bacillaceae</taxon>
        <taxon>Metabacillus</taxon>
    </lineage>
</organism>
<keyword evidence="3" id="KW-1185">Reference proteome</keyword>
<dbReference type="Gene3D" id="3.20.20.140">
    <property type="entry name" value="Metal-dependent hydrolases"/>
    <property type="match status" value="1"/>
</dbReference>
<name>A0ABV6GH39_9BACI</name>
<dbReference type="SUPFAM" id="SSF89550">
    <property type="entry name" value="PHP domain-like"/>
    <property type="match status" value="1"/>
</dbReference>
<dbReference type="NCBIfam" id="NF038032">
    <property type="entry name" value="CehA_McbA_metalo"/>
    <property type="match status" value="1"/>
</dbReference>
<gene>
    <name evidence="2" type="ORF">ACFFIX_12530</name>
</gene>
<comment type="caution">
    <text evidence="2">The sequence shown here is derived from an EMBL/GenBank/DDBJ whole genome shotgun (WGS) entry which is preliminary data.</text>
</comment>
<dbReference type="SMART" id="SM00481">
    <property type="entry name" value="POLIIIAc"/>
    <property type="match status" value="1"/>
</dbReference>
<evidence type="ECO:0000259" key="1">
    <source>
        <dbReference type="SMART" id="SM00481"/>
    </source>
</evidence>
<dbReference type="InterPro" id="IPR003141">
    <property type="entry name" value="Pol/His_phosphatase_N"/>
</dbReference>
<dbReference type="PANTHER" id="PTHR42924:SF3">
    <property type="entry name" value="POLYMERASE_HISTIDINOL PHOSPHATASE N-TERMINAL DOMAIN-CONTAINING PROTEIN"/>
    <property type="match status" value="1"/>
</dbReference>
<dbReference type="InterPro" id="IPR004013">
    <property type="entry name" value="PHP_dom"/>
</dbReference>
<dbReference type="Proteomes" id="UP001589854">
    <property type="component" value="Unassembled WGS sequence"/>
</dbReference>
<protein>
    <submittedName>
        <fullName evidence="2">CehA/McbA family metallohydrolase</fullName>
    </submittedName>
</protein>
<dbReference type="InterPro" id="IPR016195">
    <property type="entry name" value="Pol/histidinol_Pase-like"/>
</dbReference>
<dbReference type="PANTHER" id="PTHR42924">
    <property type="entry name" value="EXONUCLEASE"/>
    <property type="match status" value="1"/>
</dbReference>
<evidence type="ECO:0000313" key="3">
    <source>
        <dbReference type="Proteomes" id="UP001589854"/>
    </source>
</evidence>
<evidence type="ECO:0000313" key="2">
    <source>
        <dbReference type="EMBL" id="MFC0272262.1"/>
    </source>
</evidence>
<dbReference type="Pfam" id="PF02811">
    <property type="entry name" value="PHP"/>
    <property type="match status" value="1"/>
</dbReference>
<dbReference type="InterPro" id="IPR052018">
    <property type="entry name" value="PHP_domain"/>
</dbReference>
<accession>A0ABV6GH39</accession>
<sequence length="520" mass="59329">MREEDEQILFEIQSTISKKSTQSHLKHTFFVPENTEQIYVDFSFDPPHQMDSIKNTRIIEEAFNYYESDLPTMDNEPVRNMLTLSIDDDDGFRGARHYHSPSQHVIVSENNSTPGYLNKKNPTGLWSVTVSIHALVTEHCHINLCIYRKMQPSNDNNVLNLPWQSKPLTQYVTENKLMISSHSSEKKSMYWLPSELHTHTFHSDGKQSVLEMATVAKDMGLTTIVISDHNTISPLQDIEKAKEATGIQILYGLEWTTFYGHMLTIGYKTPTYTDWRVIGPLNIEAGISEIRKHGALAGIAHPFRIGNPIGTGCHWEFPIETMNSFDFIEVWNSVRPGSKAYNKRAFQFWTDLLNKGYKLTATAGRDWHHNEQINPLPAISYVRMPKTLAEEKDAFRSSFLSSIRSGKVSLSYGKPLELTIQQGEDVYTIGEVIDNKTERLCAQVHSEQWASNERINKGSFRLLLFSNKGELAHGSPGNLSLMNECETEGIRWIRAELYASVDEEEIELIAFTNPVYFLEA</sequence>
<dbReference type="EMBL" id="JBHLVO010000009">
    <property type="protein sequence ID" value="MFC0272262.1"/>
    <property type="molecule type" value="Genomic_DNA"/>
</dbReference>
<dbReference type="RefSeq" id="WP_378934402.1">
    <property type="nucleotide sequence ID" value="NZ_JBHLVO010000009.1"/>
</dbReference>
<proteinExistence type="predicted"/>
<reference evidence="2 3" key="1">
    <citation type="submission" date="2024-09" db="EMBL/GenBank/DDBJ databases">
        <authorList>
            <person name="Sun Q."/>
            <person name="Mori K."/>
        </authorList>
    </citation>
    <scope>NUCLEOTIDE SEQUENCE [LARGE SCALE GENOMIC DNA]</scope>
    <source>
        <strain evidence="2 3">CCM 7228</strain>
    </source>
</reference>
<feature type="domain" description="Polymerase/histidinol phosphatase N-terminal" evidence="1">
    <location>
        <begin position="194"/>
        <end position="259"/>
    </location>
</feature>